<accession>A0A699YML8</accession>
<dbReference type="AlphaFoldDB" id="A0A699YML8"/>
<protein>
    <submittedName>
        <fullName evidence="1">Uncharacterized protein</fullName>
    </submittedName>
</protein>
<evidence type="ECO:0000313" key="2">
    <source>
        <dbReference type="Proteomes" id="UP000485058"/>
    </source>
</evidence>
<dbReference type="EMBL" id="BLLF01000208">
    <property type="protein sequence ID" value="GFH09098.1"/>
    <property type="molecule type" value="Genomic_DNA"/>
</dbReference>
<organism evidence="1 2">
    <name type="scientific">Haematococcus lacustris</name>
    <name type="common">Green alga</name>
    <name type="synonym">Haematococcus pluvialis</name>
    <dbReference type="NCBI Taxonomy" id="44745"/>
    <lineage>
        <taxon>Eukaryota</taxon>
        <taxon>Viridiplantae</taxon>
        <taxon>Chlorophyta</taxon>
        <taxon>core chlorophytes</taxon>
        <taxon>Chlorophyceae</taxon>
        <taxon>CS clade</taxon>
        <taxon>Chlamydomonadales</taxon>
        <taxon>Haematococcaceae</taxon>
        <taxon>Haematococcus</taxon>
    </lineage>
</organism>
<feature type="non-terminal residue" evidence="1">
    <location>
        <position position="63"/>
    </location>
</feature>
<name>A0A699YML8_HAELA</name>
<sequence length="63" mass="7266">MFEDVLDNGTYADGEVASEEVMAALWLFLRKRPVTIEERCSHLYECYMKMPKVLCMVLCTLAT</sequence>
<evidence type="ECO:0000313" key="1">
    <source>
        <dbReference type="EMBL" id="GFH09098.1"/>
    </source>
</evidence>
<proteinExistence type="predicted"/>
<comment type="caution">
    <text evidence="1">The sequence shown here is derived from an EMBL/GenBank/DDBJ whole genome shotgun (WGS) entry which is preliminary data.</text>
</comment>
<feature type="non-terminal residue" evidence="1">
    <location>
        <position position="1"/>
    </location>
</feature>
<keyword evidence="2" id="KW-1185">Reference proteome</keyword>
<dbReference type="Proteomes" id="UP000485058">
    <property type="component" value="Unassembled WGS sequence"/>
</dbReference>
<reference evidence="1 2" key="1">
    <citation type="submission" date="2020-02" db="EMBL/GenBank/DDBJ databases">
        <title>Draft genome sequence of Haematococcus lacustris strain NIES-144.</title>
        <authorList>
            <person name="Morimoto D."/>
            <person name="Nakagawa S."/>
            <person name="Yoshida T."/>
            <person name="Sawayama S."/>
        </authorList>
    </citation>
    <scope>NUCLEOTIDE SEQUENCE [LARGE SCALE GENOMIC DNA]</scope>
    <source>
        <strain evidence="1 2">NIES-144</strain>
    </source>
</reference>
<gene>
    <name evidence="1" type="ORF">HaLaN_04180</name>
</gene>